<feature type="transmembrane region" description="Helical" evidence="1">
    <location>
        <begin position="56"/>
        <end position="78"/>
    </location>
</feature>
<dbReference type="PANTHER" id="PTHR34220:SF7">
    <property type="entry name" value="SENSOR HISTIDINE KINASE YPDA"/>
    <property type="match status" value="1"/>
</dbReference>
<keyword evidence="4" id="KW-0418">Kinase</keyword>
<dbReference type="EMBL" id="CP052766">
    <property type="protein sequence ID" value="QJR82785.1"/>
    <property type="molecule type" value="Genomic_DNA"/>
</dbReference>
<dbReference type="OrthoDB" id="2514702at2"/>
<dbReference type="Gene3D" id="3.30.565.10">
    <property type="entry name" value="Histidine kinase-like ATPase, C-terminal domain"/>
    <property type="match status" value="1"/>
</dbReference>
<dbReference type="InterPro" id="IPR050640">
    <property type="entry name" value="Bact_2-comp_sensor_kinase"/>
</dbReference>
<evidence type="ECO:0000259" key="2">
    <source>
        <dbReference type="Pfam" id="PF02518"/>
    </source>
</evidence>
<feature type="transmembrane region" description="Helical" evidence="1">
    <location>
        <begin position="15"/>
        <end position="36"/>
    </location>
</feature>
<proteinExistence type="predicted"/>
<feature type="domain" description="Histidine kinase/HSP90-like ATPase" evidence="2">
    <location>
        <begin position="232"/>
        <end position="324"/>
    </location>
</feature>
<dbReference type="AlphaFoldDB" id="A0A6M4MJF4"/>
<dbReference type="InterPro" id="IPR036890">
    <property type="entry name" value="HATPase_C_sf"/>
</dbReference>
<evidence type="ECO:0000313" key="4">
    <source>
        <dbReference type="EMBL" id="QJR82785.1"/>
    </source>
</evidence>
<dbReference type="PANTHER" id="PTHR34220">
    <property type="entry name" value="SENSOR HISTIDINE KINASE YPDA"/>
    <property type="match status" value="1"/>
</dbReference>
<feature type="transmembrane region" description="Helical" evidence="1">
    <location>
        <begin position="90"/>
        <end position="111"/>
    </location>
</feature>
<gene>
    <name evidence="4" type="ORF">CA267_008090</name>
</gene>
<dbReference type="InterPro" id="IPR010559">
    <property type="entry name" value="Sig_transdc_His_kin_internal"/>
</dbReference>
<name>A0A6M4MJF4_9ALTE</name>
<keyword evidence="1" id="KW-0812">Transmembrane</keyword>
<protein>
    <submittedName>
        <fullName evidence="4">Histidine kinase</fullName>
    </submittedName>
</protein>
<sequence>MLTEIMIKIPGEEPWAVHLPHLLLDTASGFCITLLLRKLYLWARRQQASVSVTLHIVYLLIAGVCWTQFKWLTLQWLYGNLWQSMTWFDFGTWTSASLTMLATWTAGYYGINIYLDNVEQRQKAVEATHLAKEVQLKMLRYQLNPHFMFNSINAICTLILKQDNTQAVSMLEKLCDLLRYSLYTDPLAKITVREEVTILKTYFDIEQCRFRDRLTVDITADRECDNLRMPSLLIQPLAENALKHGMGSQQSMIIRVHFQRVSNKLIIMISDTGKGFSDTASGQKGIGLKNCEERLNLIYPTNSHFEIGNQPEGGAWVKISLPVEAAE</sequence>
<reference evidence="4 5" key="2">
    <citation type="submission" date="2020-04" db="EMBL/GenBank/DDBJ databases">
        <title>Complete genome sequence of Alteromonas pelagimontana 5.12T.</title>
        <authorList>
            <person name="Sinha R.K."/>
            <person name="Krishnan K.P."/>
            <person name="Kurian J.P."/>
        </authorList>
    </citation>
    <scope>NUCLEOTIDE SEQUENCE [LARGE SCALE GENOMIC DNA]</scope>
    <source>
        <strain evidence="4 5">5.12</strain>
    </source>
</reference>
<accession>A0A6M4MJF4</accession>
<dbReference type="GO" id="GO:0016020">
    <property type="term" value="C:membrane"/>
    <property type="evidence" value="ECO:0007669"/>
    <property type="project" value="InterPro"/>
</dbReference>
<keyword evidence="1" id="KW-0472">Membrane</keyword>
<feature type="domain" description="Signal transduction histidine kinase internal region" evidence="3">
    <location>
        <begin position="135"/>
        <end position="214"/>
    </location>
</feature>
<dbReference type="SUPFAM" id="SSF55874">
    <property type="entry name" value="ATPase domain of HSP90 chaperone/DNA topoisomerase II/histidine kinase"/>
    <property type="match status" value="1"/>
</dbReference>
<reference evidence="5" key="1">
    <citation type="submission" date="2014-12" db="EMBL/GenBank/DDBJ databases">
        <title>Complete genome sequence of a multi-drug resistant Klebsiella pneumoniae.</title>
        <authorList>
            <person name="Hua X."/>
            <person name="Chen Q."/>
            <person name="Li X."/>
            <person name="Feng Y."/>
            <person name="Ruan Z."/>
            <person name="Yu Y."/>
        </authorList>
    </citation>
    <scope>NUCLEOTIDE SEQUENCE [LARGE SCALE GENOMIC DNA]</scope>
    <source>
        <strain evidence="5">5.12</strain>
    </source>
</reference>
<dbReference type="GO" id="GO:0000155">
    <property type="term" value="F:phosphorelay sensor kinase activity"/>
    <property type="evidence" value="ECO:0007669"/>
    <property type="project" value="InterPro"/>
</dbReference>
<evidence type="ECO:0000259" key="3">
    <source>
        <dbReference type="Pfam" id="PF06580"/>
    </source>
</evidence>
<dbReference type="Proteomes" id="UP000219285">
    <property type="component" value="Chromosome"/>
</dbReference>
<dbReference type="Pfam" id="PF02518">
    <property type="entry name" value="HATPase_c"/>
    <property type="match status" value="1"/>
</dbReference>
<evidence type="ECO:0000313" key="5">
    <source>
        <dbReference type="Proteomes" id="UP000219285"/>
    </source>
</evidence>
<keyword evidence="1" id="KW-1133">Transmembrane helix</keyword>
<organism evidence="4 5">
    <name type="scientific">Alteromonas pelagimontana</name>
    <dbReference type="NCBI Taxonomy" id="1858656"/>
    <lineage>
        <taxon>Bacteria</taxon>
        <taxon>Pseudomonadati</taxon>
        <taxon>Pseudomonadota</taxon>
        <taxon>Gammaproteobacteria</taxon>
        <taxon>Alteromonadales</taxon>
        <taxon>Alteromonadaceae</taxon>
        <taxon>Alteromonas/Salinimonas group</taxon>
        <taxon>Alteromonas</taxon>
    </lineage>
</organism>
<dbReference type="KEGG" id="apel:CA267_008090"/>
<dbReference type="InterPro" id="IPR003594">
    <property type="entry name" value="HATPase_dom"/>
</dbReference>
<keyword evidence="4" id="KW-0808">Transferase</keyword>
<evidence type="ECO:0000256" key="1">
    <source>
        <dbReference type="SAM" id="Phobius"/>
    </source>
</evidence>
<dbReference type="Pfam" id="PF06580">
    <property type="entry name" value="His_kinase"/>
    <property type="match status" value="1"/>
</dbReference>
<keyword evidence="5" id="KW-1185">Reference proteome</keyword>